<evidence type="ECO:0000313" key="2">
    <source>
        <dbReference type="EMBL" id="WGK94766.1"/>
    </source>
</evidence>
<keyword evidence="3" id="KW-1185">Reference proteome</keyword>
<gene>
    <name evidence="2" type="ORF">MG292_00635</name>
</gene>
<evidence type="ECO:0000313" key="3">
    <source>
        <dbReference type="Proteomes" id="UP001232117"/>
    </source>
</evidence>
<evidence type="ECO:0000259" key="1">
    <source>
        <dbReference type="SMART" id="SM01321"/>
    </source>
</evidence>
<feature type="domain" description="Transposase IS200-like" evidence="1">
    <location>
        <begin position="15"/>
        <end position="173"/>
    </location>
</feature>
<dbReference type="PANTHER" id="PTHR36966">
    <property type="entry name" value="REP-ASSOCIATED TYROSINE TRANSPOSASE"/>
    <property type="match status" value="1"/>
</dbReference>
<dbReference type="Gene3D" id="3.30.70.1290">
    <property type="entry name" value="Transposase IS200-like"/>
    <property type="match status" value="1"/>
</dbReference>
<dbReference type="PANTHER" id="PTHR36966:SF1">
    <property type="entry name" value="REP-ASSOCIATED TYROSINE TRANSPOSASE"/>
    <property type="match status" value="1"/>
</dbReference>
<organism evidence="2 3">
    <name type="scientific">Flavobacterium keumense</name>
    <dbReference type="NCBI Taxonomy" id="1306518"/>
    <lineage>
        <taxon>Bacteria</taxon>
        <taxon>Pseudomonadati</taxon>
        <taxon>Bacteroidota</taxon>
        <taxon>Flavobacteriia</taxon>
        <taxon>Flavobacteriales</taxon>
        <taxon>Flavobacteriaceae</taxon>
        <taxon>Flavobacterium</taxon>
    </lineage>
</organism>
<dbReference type="SUPFAM" id="SSF143422">
    <property type="entry name" value="Transposase IS200-like"/>
    <property type="match status" value="1"/>
</dbReference>
<dbReference type="Proteomes" id="UP001232117">
    <property type="component" value="Chromosome"/>
</dbReference>
<reference evidence="2 3" key="1">
    <citation type="submission" date="2023-06" db="EMBL/GenBank/DDBJ databases">
        <title>Complete Genome Sequence of Flavobacterium keumense K3R-10.</title>
        <authorList>
            <person name="Jeong H."/>
            <person name="Jhang S.Y."/>
            <person name="Kim J.N."/>
        </authorList>
    </citation>
    <scope>NUCLEOTIDE SEQUENCE [LARGE SCALE GENOMIC DNA]</scope>
    <source>
        <strain evidence="2 3">K3R-10</strain>
    </source>
</reference>
<proteinExistence type="predicted"/>
<sequence>MINRKRNRMKGFDYSSNQLYFITNCVKNNVCCLGNVICVPNVGTGRDLSVHHPENNHPENNHPENIIMQNSALGDIVKKQIEWLMVQYSYACIHNYVIMPNHFHLILEINSFRIEKEMKIKSVSSLMVALKTTTSKQIHELGFSKFSWHRSFHDHVIKNEKEYQLISNYIDRNPQKWFEDRFYSKY</sequence>
<protein>
    <recommendedName>
        <fullName evidence="1">Transposase IS200-like domain-containing protein</fullName>
    </recommendedName>
</protein>
<accession>A0ABY8N861</accession>
<dbReference type="InterPro" id="IPR036515">
    <property type="entry name" value="Transposase_17_sf"/>
</dbReference>
<dbReference type="SMART" id="SM01321">
    <property type="entry name" value="Y1_Tnp"/>
    <property type="match status" value="1"/>
</dbReference>
<dbReference type="EMBL" id="CP092332">
    <property type="protein sequence ID" value="WGK94766.1"/>
    <property type="molecule type" value="Genomic_DNA"/>
</dbReference>
<name>A0ABY8N861_9FLAO</name>
<dbReference type="RefSeq" id="WP_264532519.1">
    <property type="nucleotide sequence ID" value="NZ_CP092332.1"/>
</dbReference>
<dbReference type="InterPro" id="IPR002686">
    <property type="entry name" value="Transposase_17"/>
</dbReference>
<dbReference type="InterPro" id="IPR052715">
    <property type="entry name" value="RAYT_transposase"/>
</dbReference>